<dbReference type="PROSITE" id="PS51186">
    <property type="entry name" value="GNAT"/>
    <property type="match status" value="1"/>
</dbReference>
<comment type="caution">
    <text evidence="2">The sequence shown here is derived from an EMBL/GenBank/DDBJ whole genome shotgun (WGS) entry which is preliminary data.</text>
</comment>
<dbReference type="PANTHER" id="PTHR43792:SF1">
    <property type="entry name" value="N-ACETYLTRANSFERASE DOMAIN-CONTAINING PROTEIN"/>
    <property type="match status" value="1"/>
</dbReference>
<dbReference type="AlphaFoldDB" id="A0A502CAW8"/>
<dbReference type="RefSeq" id="WP_140650559.1">
    <property type="nucleotide sequence ID" value="NZ_RCZB01000001.1"/>
</dbReference>
<keyword evidence="2" id="KW-0808">Transferase</keyword>
<organism evidence="2 3">
    <name type="scientific">Rhodanobacter glycinis</name>
    <dbReference type="NCBI Taxonomy" id="582702"/>
    <lineage>
        <taxon>Bacteria</taxon>
        <taxon>Pseudomonadati</taxon>
        <taxon>Pseudomonadota</taxon>
        <taxon>Gammaproteobacteria</taxon>
        <taxon>Lysobacterales</taxon>
        <taxon>Rhodanobacteraceae</taxon>
        <taxon>Rhodanobacter</taxon>
    </lineage>
</organism>
<reference evidence="2 3" key="1">
    <citation type="journal article" date="2019" name="Environ. Microbiol.">
        <title>Species interactions and distinct microbial communities in high Arctic permafrost affected cryosols are associated with the CH4 and CO2 gas fluxes.</title>
        <authorList>
            <person name="Altshuler I."/>
            <person name="Hamel J."/>
            <person name="Turney S."/>
            <person name="Magnuson E."/>
            <person name="Levesque R."/>
            <person name="Greer C."/>
            <person name="Whyte L.G."/>
        </authorList>
    </citation>
    <scope>NUCLEOTIDE SEQUENCE [LARGE SCALE GENOMIC DNA]</scope>
    <source>
        <strain evidence="2 3">S13Y</strain>
    </source>
</reference>
<evidence type="ECO:0000313" key="2">
    <source>
        <dbReference type="EMBL" id="TPG10327.1"/>
    </source>
</evidence>
<dbReference type="OrthoDB" id="9801656at2"/>
<keyword evidence="3" id="KW-1185">Reference proteome</keyword>
<evidence type="ECO:0000259" key="1">
    <source>
        <dbReference type="PROSITE" id="PS51186"/>
    </source>
</evidence>
<dbReference type="InterPro" id="IPR000182">
    <property type="entry name" value="GNAT_dom"/>
</dbReference>
<name>A0A502CAW8_9GAMM</name>
<gene>
    <name evidence="2" type="ORF">EAH88_06835</name>
</gene>
<evidence type="ECO:0000313" key="3">
    <source>
        <dbReference type="Proteomes" id="UP000319486"/>
    </source>
</evidence>
<protein>
    <submittedName>
        <fullName evidence="2">N-acetyltransferase</fullName>
    </submittedName>
</protein>
<feature type="domain" description="N-acetyltransferase" evidence="1">
    <location>
        <begin position="8"/>
        <end position="174"/>
    </location>
</feature>
<dbReference type="InterPro" id="IPR051531">
    <property type="entry name" value="N-acetyltransferase"/>
</dbReference>
<dbReference type="InterPro" id="IPR016181">
    <property type="entry name" value="Acyl_CoA_acyltransferase"/>
</dbReference>
<dbReference type="GO" id="GO:0016747">
    <property type="term" value="F:acyltransferase activity, transferring groups other than amino-acyl groups"/>
    <property type="evidence" value="ECO:0007669"/>
    <property type="project" value="InterPro"/>
</dbReference>
<dbReference type="PANTHER" id="PTHR43792">
    <property type="entry name" value="GNAT FAMILY, PUTATIVE (AFU_ORTHOLOGUE AFUA_3G00765)-RELATED-RELATED"/>
    <property type="match status" value="1"/>
</dbReference>
<dbReference type="SUPFAM" id="SSF55729">
    <property type="entry name" value="Acyl-CoA N-acyltransferases (Nat)"/>
    <property type="match status" value="1"/>
</dbReference>
<dbReference type="Proteomes" id="UP000319486">
    <property type="component" value="Unassembled WGS sequence"/>
</dbReference>
<proteinExistence type="predicted"/>
<dbReference type="Gene3D" id="3.40.630.30">
    <property type="match status" value="1"/>
</dbReference>
<accession>A0A502CAW8</accession>
<dbReference type="EMBL" id="RCZO01000003">
    <property type="protein sequence ID" value="TPG10327.1"/>
    <property type="molecule type" value="Genomic_DNA"/>
</dbReference>
<sequence length="187" mass="20672">MEMNTPRLRLDALHPADAAALFGYRADPDVSRFQGWRPTSVAEAAGFIERQAGATLDTPDNWFQRAIRLHEDESLIGDLGIHLPGGVGGSIEFGISIAPAHQGNGYASEAVRAVFDLVFGRLGRHRTHASVDPRNLASMAMLRGLGMRQEAHHRESLWLQGEWVDDVIFAMLGREWLAQQAAERHRG</sequence>
<dbReference type="Pfam" id="PF13302">
    <property type="entry name" value="Acetyltransf_3"/>
    <property type="match status" value="1"/>
</dbReference>